<dbReference type="PANTHER" id="PTHR11328:SF24">
    <property type="entry name" value="MAJOR FACILITATOR SUPERFAMILY (MFS) PROFILE DOMAIN-CONTAINING PROTEIN"/>
    <property type="match status" value="1"/>
</dbReference>
<sequence length="456" mass="49824">MNNLNVVNSTSNGKLSFVEKFSYGIGDFASNLMWGVIGSFLLYFYTDVALIPVAATGTIFLVSRVLDAFIDPVIGGFIDRTNSKWGRTKPYIMFGIIPLCVFFILSFTTISADASFKVMYAYLTYIIAGILYSVVNIPYGALMPLMTRNLDDKAQLSSFRMLGMALGNILVTALTMPLVNLLGAGNQQRGFLLTTILFAVIGFISFMIISKNCKERYLEVGSVSHEKISVIETYKAALKNGPWVSTIIFSLLMFIKIGAFVSITIFFCLQVLHNPAMISILLPLMYASMLVSAAIATPVIKKFRHRNANIIGTAVYALSFCLMPLFVGNQTVFIAIYFFGNILGGVSSGSVFGMIADSVDYNEWKFGKRSEGTLYAGYSFATKVGMAVGGALVGYALAFVGYNAANVTPSAVKAINILFYGIPVGCSVLQILSILFYKLDKTHPQIVEELNNKRNA</sequence>
<dbReference type="InterPro" id="IPR001927">
    <property type="entry name" value="Na/Gal_symport"/>
</dbReference>
<dbReference type="CDD" id="cd17332">
    <property type="entry name" value="MFS_MelB_like"/>
    <property type="match status" value="1"/>
</dbReference>
<dbReference type="Proteomes" id="UP000580568">
    <property type="component" value="Unassembled WGS sequence"/>
</dbReference>
<gene>
    <name evidence="2" type="ORF">bsdtw1_00755</name>
</gene>
<evidence type="ECO:0000313" key="2">
    <source>
        <dbReference type="EMBL" id="GFP74700.1"/>
    </source>
</evidence>
<dbReference type="Gene3D" id="1.20.1250.20">
    <property type="entry name" value="MFS general substrate transporter like domains"/>
    <property type="match status" value="2"/>
</dbReference>
<keyword evidence="1" id="KW-1133">Transmembrane helix</keyword>
<dbReference type="RefSeq" id="WP_183276249.1">
    <property type="nucleotide sequence ID" value="NZ_BLZR01000001.1"/>
</dbReference>
<name>A0A6V8SCC1_9CLOT</name>
<feature type="transmembrane region" description="Helical" evidence="1">
    <location>
        <begin position="190"/>
        <end position="209"/>
    </location>
</feature>
<dbReference type="AlphaFoldDB" id="A0A6V8SCC1"/>
<feature type="transmembrane region" description="Helical" evidence="1">
    <location>
        <begin position="308"/>
        <end position="327"/>
    </location>
</feature>
<feature type="transmembrane region" description="Helical" evidence="1">
    <location>
        <begin position="333"/>
        <end position="355"/>
    </location>
</feature>
<feature type="transmembrane region" description="Helical" evidence="1">
    <location>
        <begin position="162"/>
        <end position="184"/>
    </location>
</feature>
<feature type="transmembrane region" description="Helical" evidence="1">
    <location>
        <begin position="375"/>
        <end position="397"/>
    </location>
</feature>
<feature type="transmembrane region" description="Helical" evidence="1">
    <location>
        <begin position="122"/>
        <end position="142"/>
    </location>
</feature>
<dbReference type="NCBIfam" id="TIGR00792">
    <property type="entry name" value="gph"/>
    <property type="match status" value="1"/>
</dbReference>
<proteinExistence type="predicted"/>
<dbReference type="InterPro" id="IPR036259">
    <property type="entry name" value="MFS_trans_sf"/>
</dbReference>
<comment type="caution">
    <text evidence="2">The sequence shown here is derived from an EMBL/GenBank/DDBJ whole genome shotgun (WGS) entry which is preliminary data.</text>
</comment>
<evidence type="ECO:0000256" key="1">
    <source>
        <dbReference type="SAM" id="Phobius"/>
    </source>
</evidence>
<feature type="transmembrane region" description="Helical" evidence="1">
    <location>
        <begin position="247"/>
        <end position="272"/>
    </location>
</feature>
<dbReference type="InterPro" id="IPR039672">
    <property type="entry name" value="MFS_2"/>
</dbReference>
<dbReference type="GO" id="GO:0008643">
    <property type="term" value="P:carbohydrate transport"/>
    <property type="evidence" value="ECO:0007669"/>
    <property type="project" value="InterPro"/>
</dbReference>
<accession>A0A6V8SCC1</accession>
<dbReference type="GO" id="GO:0005886">
    <property type="term" value="C:plasma membrane"/>
    <property type="evidence" value="ECO:0007669"/>
    <property type="project" value="TreeGrafter"/>
</dbReference>
<protein>
    <submittedName>
        <fullName evidence="2">Isoprimeverose transporter</fullName>
    </submittedName>
</protein>
<dbReference type="Pfam" id="PF13347">
    <property type="entry name" value="MFS_2"/>
    <property type="match status" value="1"/>
</dbReference>
<dbReference type="SUPFAM" id="SSF103473">
    <property type="entry name" value="MFS general substrate transporter"/>
    <property type="match status" value="1"/>
</dbReference>
<keyword evidence="1" id="KW-0812">Transmembrane</keyword>
<keyword evidence="3" id="KW-1185">Reference proteome</keyword>
<feature type="transmembrane region" description="Helical" evidence="1">
    <location>
        <begin position="91"/>
        <end position="110"/>
    </location>
</feature>
<feature type="transmembrane region" description="Helical" evidence="1">
    <location>
        <begin position="49"/>
        <end position="70"/>
    </location>
</feature>
<organism evidence="2 3">
    <name type="scientific">Clostridium fungisolvens</name>
    <dbReference type="NCBI Taxonomy" id="1604897"/>
    <lineage>
        <taxon>Bacteria</taxon>
        <taxon>Bacillati</taxon>
        <taxon>Bacillota</taxon>
        <taxon>Clostridia</taxon>
        <taxon>Eubacteriales</taxon>
        <taxon>Clostridiaceae</taxon>
        <taxon>Clostridium</taxon>
    </lineage>
</organism>
<evidence type="ECO:0000313" key="3">
    <source>
        <dbReference type="Proteomes" id="UP000580568"/>
    </source>
</evidence>
<reference evidence="2 3" key="1">
    <citation type="submission" date="2020-07" db="EMBL/GenBank/DDBJ databases">
        <title>A new beta-1,3-glucan-decomposing anaerobic bacterium isolated from anoxic soil subjected to biological soil disinfestation.</title>
        <authorList>
            <person name="Ueki A."/>
            <person name="Tonouchi A."/>
        </authorList>
    </citation>
    <scope>NUCLEOTIDE SEQUENCE [LARGE SCALE GENOMIC DNA]</scope>
    <source>
        <strain evidence="2 3">TW1</strain>
    </source>
</reference>
<dbReference type="PANTHER" id="PTHR11328">
    <property type="entry name" value="MAJOR FACILITATOR SUPERFAMILY DOMAIN-CONTAINING PROTEIN"/>
    <property type="match status" value="1"/>
</dbReference>
<feature type="transmembrane region" description="Helical" evidence="1">
    <location>
        <begin position="417"/>
        <end position="437"/>
    </location>
</feature>
<dbReference type="GO" id="GO:0006814">
    <property type="term" value="P:sodium ion transport"/>
    <property type="evidence" value="ECO:0007669"/>
    <property type="project" value="InterPro"/>
</dbReference>
<dbReference type="EMBL" id="BLZR01000001">
    <property type="protein sequence ID" value="GFP74700.1"/>
    <property type="molecule type" value="Genomic_DNA"/>
</dbReference>
<keyword evidence="1" id="KW-0472">Membrane</keyword>
<dbReference type="GO" id="GO:0015293">
    <property type="term" value="F:symporter activity"/>
    <property type="evidence" value="ECO:0007669"/>
    <property type="project" value="InterPro"/>
</dbReference>
<feature type="transmembrane region" description="Helical" evidence="1">
    <location>
        <begin position="278"/>
        <end position="296"/>
    </location>
</feature>